<feature type="domain" description="VOC" evidence="1">
    <location>
        <begin position="1"/>
        <end position="108"/>
    </location>
</feature>
<evidence type="ECO:0000313" key="2">
    <source>
        <dbReference type="EMBL" id="MBR7835461.1"/>
    </source>
</evidence>
<dbReference type="InterPro" id="IPR037523">
    <property type="entry name" value="VOC_core"/>
</dbReference>
<sequence length="241" mass="25763">MLLAGQDEALAFYQPLFGWSGSPDPNDPTKYAVQTVAGKAVAGIGMMPPSEPLMPWTGYFAVTDLEAAVARIGANGGGVIVGPMEAPGHGRFAHGTDPAGAHFGLWEAGPFPGFQIWGEPGCMTWFELVTTEGKSSAEFYAALFECTAEPMDAMPDAYWTLQVEGQPRAGIFQVDASTKPYWRPYFLVRNPDEAAAAAQAAGARLVNPPMDTPFGRMATLNDPNGIEIRITSMPEEMPEGM</sequence>
<gene>
    <name evidence="2" type="ORF">KDL01_19455</name>
</gene>
<dbReference type="Pfam" id="PF18029">
    <property type="entry name" value="Glyoxalase_6"/>
    <property type="match status" value="1"/>
</dbReference>
<dbReference type="Gene3D" id="3.10.180.10">
    <property type="entry name" value="2,3-Dihydroxybiphenyl 1,2-Dioxygenase, domain 1"/>
    <property type="match status" value="2"/>
</dbReference>
<dbReference type="PROSITE" id="PS51819">
    <property type="entry name" value="VOC"/>
    <property type="match status" value="1"/>
</dbReference>
<proteinExistence type="predicted"/>
<dbReference type="Proteomes" id="UP000675781">
    <property type="component" value="Unassembled WGS sequence"/>
</dbReference>
<reference evidence="2" key="1">
    <citation type="submission" date="2021-04" db="EMBL/GenBank/DDBJ databases">
        <title>Genome based classification of Actinospica acidithermotolerans sp. nov., an actinobacterium isolated from an Indonesian hot spring.</title>
        <authorList>
            <person name="Kusuma A.B."/>
            <person name="Putra K.E."/>
            <person name="Nafisah S."/>
            <person name="Loh J."/>
            <person name="Nouioui I."/>
            <person name="Goodfellow M."/>
        </authorList>
    </citation>
    <scope>NUCLEOTIDE SEQUENCE</scope>
    <source>
        <strain evidence="2">CSCA 57</strain>
    </source>
</reference>
<dbReference type="InterPro" id="IPR029068">
    <property type="entry name" value="Glyas_Bleomycin-R_OHBP_Dase"/>
</dbReference>
<protein>
    <submittedName>
        <fullName evidence="2">VOC family protein</fullName>
    </submittedName>
</protein>
<dbReference type="RefSeq" id="WP_212529954.1">
    <property type="nucleotide sequence ID" value="NZ_JAGSOG010000096.1"/>
</dbReference>
<organism evidence="2 3">
    <name type="scientific">Actinospica durhamensis</name>
    <dbReference type="NCBI Taxonomy" id="1508375"/>
    <lineage>
        <taxon>Bacteria</taxon>
        <taxon>Bacillati</taxon>
        <taxon>Actinomycetota</taxon>
        <taxon>Actinomycetes</taxon>
        <taxon>Catenulisporales</taxon>
        <taxon>Actinospicaceae</taxon>
        <taxon>Actinospica</taxon>
    </lineage>
</organism>
<evidence type="ECO:0000313" key="3">
    <source>
        <dbReference type="Proteomes" id="UP000675781"/>
    </source>
</evidence>
<comment type="caution">
    <text evidence="2">The sequence shown here is derived from an EMBL/GenBank/DDBJ whole genome shotgun (WGS) entry which is preliminary data.</text>
</comment>
<accession>A0A941EQW4</accession>
<dbReference type="InterPro" id="IPR004360">
    <property type="entry name" value="Glyas_Fos-R_dOase_dom"/>
</dbReference>
<name>A0A941EQW4_9ACTN</name>
<dbReference type="SUPFAM" id="SSF54593">
    <property type="entry name" value="Glyoxalase/Bleomycin resistance protein/Dihydroxybiphenyl dioxygenase"/>
    <property type="match status" value="2"/>
</dbReference>
<dbReference type="Pfam" id="PF00903">
    <property type="entry name" value="Glyoxalase"/>
    <property type="match status" value="1"/>
</dbReference>
<dbReference type="EMBL" id="JAGSOG010000096">
    <property type="protein sequence ID" value="MBR7835461.1"/>
    <property type="molecule type" value="Genomic_DNA"/>
</dbReference>
<dbReference type="CDD" id="cd07247">
    <property type="entry name" value="SgaA_N_like"/>
    <property type="match status" value="1"/>
</dbReference>
<evidence type="ECO:0000259" key="1">
    <source>
        <dbReference type="PROSITE" id="PS51819"/>
    </source>
</evidence>
<dbReference type="InterPro" id="IPR052164">
    <property type="entry name" value="Anthracycline_SecMetBiosynth"/>
</dbReference>
<dbReference type="PANTHER" id="PTHR33993">
    <property type="entry name" value="GLYOXALASE-RELATED"/>
    <property type="match status" value="1"/>
</dbReference>
<dbReference type="PANTHER" id="PTHR33993:SF14">
    <property type="entry name" value="GB|AAF24581.1"/>
    <property type="match status" value="1"/>
</dbReference>
<dbReference type="AlphaFoldDB" id="A0A941EQW4"/>
<keyword evidence="3" id="KW-1185">Reference proteome</keyword>
<dbReference type="InterPro" id="IPR041581">
    <property type="entry name" value="Glyoxalase_6"/>
</dbReference>